<dbReference type="EMBL" id="CP147247">
    <property type="protein sequence ID" value="WYJ92469.1"/>
    <property type="molecule type" value="Genomic_DNA"/>
</dbReference>
<sequence>MKWSLLELNKHREIPLEFSEELDVKQTLMARDNQLLDVSPAKVNGILSVEKKGYLLHYKLSVIVTIPSSRSLTPVAVPMELSVDEMFMTEEQFRGKDELISDEEIIVLDKPTIDLTESVEDNILLAIPLQVLSEEEQQNSELPKGTDWEVISEDDYYEKREKEAAETLDPRLAKLSELLKDDTE</sequence>
<reference evidence="1" key="1">
    <citation type="submission" date="2017-05" db="EMBL/GenBank/DDBJ databases">
        <title>The Genome Sequence of Enterococcus sp. 9E7_DIV0242.</title>
        <authorList>
            <consortium name="The Broad Institute Genomics Platform"/>
            <consortium name="The Broad Institute Genomic Center for Infectious Diseases"/>
            <person name="Earl A."/>
            <person name="Manson A."/>
            <person name="Schwartman J."/>
            <person name="Gilmore M."/>
            <person name="Abouelleil A."/>
            <person name="Cao P."/>
            <person name="Chapman S."/>
            <person name="Cusick C."/>
            <person name="Shea T."/>
            <person name="Young S."/>
            <person name="Neafsey D."/>
            <person name="Nusbaum C."/>
            <person name="Birren B."/>
        </authorList>
    </citation>
    <scope>NUCLEOTIDE SEQUENCE [LARGE SCALE GENOMIC DNA]</scope>
    <source>
        <strain evidence="1">9E7_DIV0242</strain>
    </source>
</reference>
<dbReference type="Proteomes" id="UP000195141">
    <property type="component" value="Chromosome"/>
</dbReference>
<evidence type="ECO:0000313" key="1">
    <source>
        <dbReference type="EMBL" id="OTP16152.1"/>
    </source>
</evidence>
<dbReference type="Pfam" id="PF02620">
    <property type="entry name" value="YceD"/>
    <property type="match status" value="1"/>
</dbReference>
<gene>
    <name evidence="1" type="ORF">A5888_002366</name>
    <name evidence="2" type="ORF">A5888_004242</name>
</gene>
<dbReference type="RefSeq" id="WP_086349405.1">
    <property type="nucleotide sequence ID" value="NZ_CP147247.1"/>
</dbReference>
<accession>A0A242K757</accession>
<name>A0A242K757_9ENTE</name>
<dbReference type="InterPro" id="IPR003772">
    <property type="entry name" value="YceD"/>
</dbReference>
<evidence type="ECO:0000313" key="3">
    <source>
        <dbReference type="Proteomes" id="UP000195141"/>
    </source>
</evidence>
<protein>
    <recommendedName>
        <fullName evidence="4">Nucleic acid-binding protein</fullName>
    </recommendedName>
</protein>
<dbReference type="EMBL" id="NGMM01000003">
    <property type="protein sequence ID" value="OTP16152.1"/>
    <property type="molecule type" value="Genomic_DNA"/>
</dbReference>
<keyword evidence="3" id="KW-1185">Reference proteome</keyword>
<evidence type="ECO:0000313" key="2">
    <source>
        <dbReference type="EMBL" id="WYJ92469.1"/>
    </source>
</evidence>
<proteinExistence type="predicted"/>
<dbReference type="AlphaFoldDB" id="A0A242K757"/>
<reference evidence="2" key="3">
    <citation type="submission" date="2024-03" db="EMBL/GenBank/DDBJ databases">
        <title>The Genome Sequence of Enterococcus sp. DIV0242b.</title>
        <authorList>
            <consortium name="The Broad Institute Genomics Platform"/>
            <consortium name="The Broad Institute Microbial Omics Core"/>
            <consortium name="The Broad Institute Genomic Center for Infectious Diseases"/>
            <person name="Earl A."/>
            <person name="Manson A."/>
            <person name="Gilmore M."/>
            <person name="Schwartman J."/>
            <person name="Shea T."/>
            <person name="Abouelleil A."/>
            <person name="Cao P."/>
            <person name="Chapman S."/>
            <person name="Cusick C."/>
            <person name="Young S."/>
            <person name="Neafsey D."/>
            <person name="Nusbaum C."/>
            <person name="Birren B."/>
        </authorList>
    </citation>
    <scope>NUCLEOTIDE SEQUENCE</scope>
    <source>
        <strain evidence="2">9E7_DIV0242</strain>
    </source>
</reference>
<evidence type="ECO:0008006" key="4">
    <source>
        <dbReference type="Google" id="ProtNLM"/>
    </source>
</evidence>
<organism evidence="1">
    <name type="scientific">Candidatus Enterococcus clewellii</name>
    <dbReference type="NCBI Taxonomy" id="1834193"/>
    <lineage>
        <taxon>Bacteria</taxon>
        <taxon>Bacillati</taxon>
        <taxon>Bacillota</taxon>
        <taxon>Bacilli</taxon>
        <taxon>Lactobacillales</taxon>
        <taxon>Enterococcaceae</taxon>
        <taxon>Enterococcus</taxon>
    </lineage>
</organism>
<reference evidence="2" key="2">
    <citation type="submission" date="2017-05" db="EMBL/GenBank/DDBJ databases">
        <authorList>
            <consortium name="The Broad Institute Genomics Platform"/>
            <consortium name="The Broad Institute Genomic Center for Infectious Diseases"/>
            <person name="Earl A."/>
            <person name="Manson A."/>
            <person name="Schwartman J."/>
            <person name="Gilmore M."/>
            <person name="Abouelleil A."/>
            <person name="Cao P."/>
            <person name="Chapman S."/>
            <person name="Cusick C."/>
            <person name="Shea T."/>
            <person name="Young S."/>
            <person name="Neafsey D."/>
            <person name="Nusbaum C."/>
            <person name="Birren B."/>
        </authorList>
    </citation>
    <scope>NUCLEOTIDE SEQUENCE</scope>
    <source>
        <strain evidence="2">9E7_DIV0242</strain>
    </source>
</reference>
<dbReference type="OrthoDB" id="9790372at2"/>